<dbReference type="Gene3D" id="3.30.40.10">
    <property type="entry name" value="Zinc/RING finger domain, C3HC4 (zinc finger)"/>
    <property type="match status" value="1"/>
</dbReference>
<evidence type="ECO:0000313" key="3">
    <source>
        <dbReference type="EMBL" id="QHT08554.1"/>
    </source>
</evidence>
<dbReference type="AlphaFoldDB" id="A0A6C0CXQ6"/>
<feature type="compositionally biased region" description="Basic residues" evidence="2">
    <location>
        <begin position="366"/>
        <end position="391"/>
    </location>
</feature>
<feature type="coiled-coil region" evidence="1">
    <location>
        <begin position="42"/>
        <end position="70"/>
    </location>
</feature>
<sequence>MSNSNINRIEPIAPFRSYSKYSCKGKLTECLLGKSTETEEFTKAREERLREMKEKKLQEEEENMKERDRLIREKHGEEMVNREMDKKKELIVDNKQLEECKKKIKVCGLCQKQLDPSDFNFGNTKNENTVVMVGNGKYKEDGRNVYPIPKKKDKFRSLCIQQYGMGRNSLAEKLGITLDELYDEYMNKCNISECDINCLSFDITSNSNLQKILDKRFFYTDIDCGHKFHKKCILGEIEKQKGIYKRDTVTARGEEPITCPTCSNPIKKLYYFLPTYCDKIDEIGQFIVRKNRPSATAIPTATIPTAIPTAIPTMKSTTPTSGSVMATLGKNDTKQNKTKKKLTFADNNEMRFYEKGSVTDDFFGGGRKRKSVRKTRRKNRKHKKTRKYKKN</sequence>
<evidence type="ECO:0008006" key="4">
    <source>
        <dbReference type="Google" id="ProtNLM"/>
    </source>
</evidence>
<evidence type="ECO:0000256" key="1">
    <source>
        <dbReference type="SAM" id="Coils"/>
    </source>
</evidence>
<accession>A0A6C0CXQ6</accession>
<evidence type="ECO:0000256" key="2">
    <source>
        <dbReference type="SAM" id="MobiDB-lite"/>
    </source>
</evidence>
<organism evidence="3">
    <name type="scientific">viral metagenome</name>
    <dbReference type="NCBI Taxonomy" id="1070528"/>
    <lineage>
        <taxon>unclassified sequences</taxon>
        <taxon>metagenomes</taxon>
        <taxon>organismal metagenomes</taxon>
    </lineage>
</organism>
<dbReference type="EMBL" id="MN739498">
    <property type="protein sequence ID" value="QHT08554.1"/>
    <property type="molecule type" value="Genomic_DNA"/>
</dbReference>
<keyword evidence="1" id="KW-0175">Coiled coil</keyword>
<protein>
    <recommendedName>
        <fullName evidence="4">RING-type domain-containing protein</fullName>
    </recommendedName>
</protein>
<feature type="region of interest" description="Disordered" evidence="2">
    <location>
        <begin position="359"/>
        <end position="391"/>
    </location>
</feature>
<dbReference type="InterPro" id="IPR013083">
    <property type="entry name" value="Znf_RING/FYVE/PHD"/>
</dbReference>
<name>A0A6C0CXQ6_9ZZZZ</name>
<proteinExistence type="predicted"/>
<reference evidence="3" key="1">
    <citation type="journal article" date="2020" name="Nature">
        <title>Giant virus diversity and host interactions through global metagenomics.</title>
        <authorList>
            <person name="Schulz F."/>
            <person name="Roux S."/>
            <person name="Paez-Espino D."/>
            <person name="Jungbluth S."/>
            <person name="Walsh D.A."/>
            <person name="Denef V.J."/>
            <person name="McMahon K.D."/>
            <person name="Konstantinidis K.T."/>
            <person name="Eloe-Fadrosh E.A."/>
            <person name="Kyrpides N.C."/>
            <person name="Woyke T."/>
        </authorList>
    </citation>
    <scope>NUCLEOTIDE SEQUENCE</scope>
    <source>
        <strain evidence="3">GVMAG-M-3300022752-66</strain>
    </source>
</reference>
<dbReference type="SUPFAM" id="SSF57850">
    <property type="entry name" value="RING/U-box"/>
    <property type="match status" value="1"/>
</dbReference>